<feature type="transmembrane region" description="Helical" evidence="7">
    <location>
        <begin position="299"/>
        <end position="325"/>
    </location>
</feature>
<dbReference type="GO" id="GO:0022857">
    <property type="term" value="F:transmembrane transporter activity"/>
    <property type="evidence" value="ECO:0007669"/>
    <property type="project" value="InterPro"/>
</dbReference>
<feature type="coiled-coil region" evidence="5">
    <location>
        <begin position="620"/>
        <end position="668"/>
    </location>
</feature>
<keyword evidence="3 7" id="KW-1133">Transmembrane helix</keyword>
<evidence type="ECO:0000313" key="8">
    <source>
        <dbReference type="EMBL" id="KAF9424831.1"/>
    </source>
</evidence>
<feature type="transmembrane region" description="Helical" evidence="7">
    <location>
        <begin position="139"/>
        <end position="163"/>
    </location>
</feature>
<keyword evidence="2 7" id="KW-0812">Transmembrane</keyword>
<gene>
    <name evidence="8" type="ORF">HW555_000132</name>
</gene>
<dbReference type="GO" id="GO:0016020">
    <property type="term" value="C:membrane"/>
    <property type="evidence" value="ECO:0007669"/>
    <property type="project" value="UniProtKB-SubCell"/>
</dbReference>
<reference evidence="8" key="1">
    <citation type="submission" date="2020-08" db="EMBL/GenBank/DDBJ databases">
        <title>Spodoptera exigua strain:BAW_Kor-Di-RS1 Genome sequencing and assembly.</title>
        <authorList>
            <person name="Kim J."/>
            <person name="Nam H.Y."/>
            <person name="Kwon M."/>
            <person name="Choi J.H."/>
            <person name="Cho S.R."/>
            <person name="Kim G.-H."/>
        </authorList>
    </citation>
    <scope>NUCLEOTIDE SEQUENCE</scope>
    <source>
        <strain evidence="8">BAW_Kor-Di-RS1</strain>
        <tissue evidence="8">Whole-body</tissue>
    </source>
</reference>
<dbReference type="InterPro" id="IPR011011">
    <property type="entry name" value="Znf_FYVE_PHD"/>
</dbReference>
<feature type="transmembrane region" description="Helical" evidence="7">
    <location>
        <begin position="234"/>
        <end position="254"/>
    </location>
</feature>
<dbReference type="SUPFAM" id="SSF57903">
    <property type="entry name" value="FYVE/PHD zinc finger"/>
    <property type="match status" value="1"/>
</dbReference>
<feature type="transmembrane region" description="Helical" evidence="7">
    <location>
        <begin position="207"/>
        <end position="228"/>
    </location>
</feature>
<evidence type="ECO:0000256" key="6">
    <source>
        <dbReference type="SAM" id="MobiDB-lite"/>
    </source>
</evidence>
<dbReference type="AlphaFoldDB" id="A0A835GRZ4"/>
<feature type="transmembrane region" description="Helical" evidence="7">
    <location>
        <begin position="175"/>
        <end position="195"/>
    </location>
</feature>
<dbReference type="PANTHER" id="PTHR23507:SF1">
    <property type="entry name" value="FI18259P1-RELATED"/>
    <property type="match status" value="1"/>
</dbReference>
<feature type="transmembrane region" description="Helical" evidence="7">
    <location>
        <begin position="35"/>
        <end position="59"/>
    </location>
</feature>
<proteinExistence type="predicted"/>
<evidence type="ECO:0000313" key="9">
    <source>
        <dbReference type="Proteomes" id="UP000648187"/>
    </source>
</evidence>
<feature type="region of interest" description="Disordered" evidence="6">
    <location>
        <begin position="588"/>
        <end position="610"/>
    </location>
</feature>
<dbReference type="InterPro" id="IPR036259">
    <property type="entry name" value="MFS_trans_sf"/>
</dbReference>
<dbReference type="PANTHER" id="PTHR23507">
    <property type="entry name" value="ZGC:174356"/>
    <property type="match status" value="1"/>
</dbReference>
<dbReference type="Pfam" id="PF07690">
    <property type="entry name" value="MFS_1"/>
    <property type="match status" value="1"/>
</dbReference>
<feature type="transmembrane region" description="Helical" evidence="7">
    <location>
        <begin position="337"/>
        <end position="357"/>
    </location>
</feature>
<keyword evidence="5" id="KW-0175">Coiled coil</keyword>
<dbReference type="InterPro" id="IPR011701">
    <property type="entry name" value="MFS"/>
</dbReference>
<accession>A0A835GRZ4</accession>
<dbReference type="InterPro" id="IPR013083">
    <property type="entry name" value="Znf_RING/FYVE/PHD"/>
</dbReference>
<protein>
    <submittedName>
        <fullName evidence="8">Uncharacterized protein</fullName>
    </submittedName>
</protein>
<comment type="caution">
    <text evidence="8">The sequence shown here is derived from an EMBL/GenBank/DDBJ whole genome shotgun (WGS) entry which is preliminary data.</text>
</comment>
<dbReference type="Proteomes" id="UP000648187">
    <property type="component" value="Unassembled WGS sequence"/>
</dbReference>
<comment type="subcellular location">
    <subcellularLocation>
        <location evidence="1">Membrane</location>
        <topology evidence="1">Multi-pass membrane protein</topology>
    </subcellularLocation>
</comment>
<evidence type="ECO:0000256" key="5">
    <source>
        <dbReference type="SAM" id="Coils"/>
    </source>
</evidence>
<evidence type="ECO:0000256" key="3">
    <source>
        <dbReference type="ARBA" id="ARBA00022989"/>
    </source>
</evidence>
<keyword evidence="9" id="KW-1185">Reference proteome</keyword>
<sequence length="854" mass="94732">MGSIIAINIIKETNGNGATKKEKEPVTFGVLIKRFFTFFTVEPFLLCYIIPIAVSGLAVQKLNIEKACRVDLNLTEEICLQAVNGEIGENDTFGLAAQLNATKLVADMTAWQSPLQSAFPAIIILNVGAWSDKTGNRKALMLIPVIGEIISSCGLLLTTYMFLEWPLWVTALIEALPSLTGGYSIALMGSYSFIADLTTVESRTFRIGLVGIIVTLGIPFGTSISGVLTEAVGYYGIFGINLALYLLAFIYTYFRIKNVRTVKLEGTMVQKVADFIHPRNVWDTISLLFLSRGKQLLQILLVIGAHIVIMGPVFGEASVLFLYVLTKFSMSVVDLSLFSTYSILMGTAGSAVAVTLFSKTLKMHDSLMGIIATTCKTVSAFVYGLAPTREWLYAAPAFDFFGNSGAIAIRSLGTKVVGEEKVGKICSLIGFVETLIPVIYTPMYSKLFSNTVETLPGAVYLLGGVMTIPAFLIFIGRKMAPLVECHKCKKHVDIKTTALCSVCNHRYEPDCIGYPGQTYRMMHQESKKKWKCVTCIKNKNSISSDLTNITLRNKKKPVNTQPLNQAIIIEKHQPVDASQIHDSHVLTDCNSSSESDYTPPKMSKSLDGTSSDLNSDLISLSEMKDTISQLTGELNCTQSELDKTLLENHDLQKQVNKLTAENNMLKSLCQSTSLPDASFRSSIKKKRHSLAYCTTSTPSSPIYSSNANYENKTISLKKQIEDLQLRLDRANLEISALTKQIETLSQYLQNKTEVLNPTTFPRNHEHRLEKTIFIFGTQQCVGLASALLQSRSNTKVLYIMHKRQERDTVKNPTEKEILVEVMTFWPRDSQIVKVSIRKKFQIELNLKFAPKTHV</sequence>
<feature type="coiled-coil region" evidence="5">
    <location>
        <begin position="706"/>
        <end position="747"/>
    </location>
</feature>
<dbReference type="EMBL" id="JACKWZ010000001">
    <property type="protein sequence ID" value="KAF9424831.1"/>
    <property type="molecule type" value="Genomic_DNA"/>
</dbReference>
<keyword evidence="4 7" id="KW-0472">Membrane</keyword>
<dbReference type="Gene3D" id="1.20.1250.20">
    <property type="entry name" value="MFS general substrate transporter like domains"/>
    <property type="match status" value="1"/>
</dbReference>
<dbReference type="Gene3D" id="1.10.287.1490">
    <property type="match status" value="1"/>
</dbReference>
<name>A0A835GRZ4_SPOEX</name>
<feature type="transmembrane region" description="Helical" evidence="7">
    <location>
        <begin position="425"/>
        <end position="445"/>
    </location>
</feature>
<dbReference type="Gene3D" id="3.30.40.10">
    <property type="entry name" value="Zinc/RING finger domain, C3HC4 (zinc finger)"/>
    <property type="match status" value="1"/>
</dbReference>
<organism evidence="8 9">
    <name type="scientific">Spodoptera exigua</name>
    <name type="common">Beet armyworm</name>
    <name type="synonym">Noctua fulgens</name>
    <dbReference type="NCBI Taxonomy" id="7107"/>
    <lineage>
        <taxon>Eukaryota</taxon>
        <taxon>Metazoa</taxon>
        <taxon>Ecdysozoa</taxon>
        <taxon>Arthropoda</taxon>
        <taxon>Hexapoda</taxon>
        <taxon>Insecta</taxon>
        <taxon>Pterygota</taxon>
        <taxon>Neoptera</taxon>
        <taxon>Endopterygota</taxon>
        <taxon>Lepidoptera</taxon>
        <taxon>Glossata</taxon>
        <taxon>Ditrysia</taxon>
        <taxon>Noctuoidea</taxon>
        <taxon>Noctuidae</taxon>
        <taxon>Amphipyrinae</taxon>
        <taxon>Spodoptera</taxon>
    </lineage>
</organism>
<evidence type="ECO:0000256" key="1">
    <source>
        <dbReference type="ARBA" id="ARBA00004141"/>
    </source>
</evidence>
<dbReference type="SUPFAM" id="SSF103473">
    <property type="entry name" value="MFS general substrate transporter"/>
    <property type="match status" value="1"/>
</dbReference>
<evidence type="ECO:0000256" key="7">
    <source>
        <dbReference type="SAM" id="Phobius"/>
    </source>
</evidence>
<feature type="transmembrane region" description="Helical" evidence="7">
    <location>
        <begin position="457"/>
        <end position="475"/>
    </location>
</feature>
<evidence type="ECO:0000256" key="4">
    <source>
        <dbReference type="ARBA" id="ARBA00023136"/>
    </source>
</evidence>
<evidence type="ECO:0000256" key="2">
    <source>
        <dbReference type="ARBA" id="ARBA00022692"/>
    </source>
</evidence>